<sequence>MNNIWLLTKIMLKNSSRLGSRKKGGEWKSLMLVALMLIGFLPMIISGVWFVAELYDGLAQIGQESAILGLGLALVSCAIFVLGIIYVITVFYYSQDVEHLLPLPLAPREILGAKFLVALFYEYLTELILIGPLLVVYGVKSDAGVLYYLFAIILFLVVPVVPLALSSILVMLFMRFTNIGKRKDRFRLIGGIVGIGAVLGFQYFIQKQRSAMEDIEQLQQQLLSGENVLLNLATQLFPSTKLAVLALVESGYWSGMGYLLAFLLATIAGFLVFSFAGDRLYFAGVMGISESAGTRKKVEGDAFAKLAQKRSAWWSFAIKEWRVIWRTPAYMLNCLLPSLLMPFLILIPLVGIQEKKDVLEAIRGWITGTGGLSVAIFLAGSIVLACMNSASVTAITREGQAFFLSKSFPLPFRQFLLAKLFPGTILSMLSILVLLAVAAWFLPITPLLASLAVLVSIPGVVLMNQFGFLIDLQRPKLGWTSEQEAVKQNINPLFSLLFGVLLTGITVIGVVSWGGSLIPVALVLFLVFGILNLLLYRVLVKKGPEWMDKIEE</sequence>
<comment type="caution">
    <text evidence="2">The sequence shown here is derived from an EMBL/GenBank/DDBJ whole genome shotgun (WGS) entry which is preliminary data.</text>
</comment>
<dbReference type="InterPro" id="IPR031599">
    <property type="entry name" value="ABC_tran_2"/>
</dbReference>
<organism evidence="2 3">
    <name type="scientific">Brevibacillus panacihumi</name>
    <dbReference type="NCBI Taxonomy" id="497735"/>
    <lineage>
        <taxon>Bacteria</taxon>
        <taxon>Bacillati</taxon>
        <taxon>Bacillota</taxon>
        <taxon>Bacilli</taxon>
        <taxon>Bacillales</taxon>
        <taxon>Paenibacillaceae</taxon>
        <taxon>Brevibacillus</taxon>
    </lineage>
</organism>
<feature type="transmembrane region" description="Helical" evidence="1">
    <location>
        <begin position="186"/>
        <end position="205"/>
    </location>
</feature>
<evidence type="ECO:0000256" key="1">
    <source>
        <dbReference type="SAM" id="Phobius"/>
    </source>
</evidence>
<feature type="transmembrane region" description="Helical" evidence="1">
    <location>
        <begin position="145"/>
        <end position="174"/>
    </location>
</feature>
<feature type="transmembrane region" description="Helical" evidence="1">
    <location>
        <begin position="329"/>
        <end position="352"/>
    </location>
</feature>
<keyword evidence="1" id="KW-0472">Membrane</keyword>
<dbReference type="EMBL" id="RHHT01000027">
    <property type="protein sequence ID" value="RNB77914.1"/>
    <property type="molecule type" value="Genomic_DNA"/>
</dbReference>
<feature type="transmembrane region" description="Helical" evidence="1">
    <location>
        <begin position="372"/>
        <end position="395"/>
    </location>
</feature>
<feature type="transmembrane region" description="Helical" evidence="1">
    <location>
        <begin position="416"/>
        <end position="441"/>
    </location>
</feature>
<feature type="transmembrane region" description="Helical" evidence="1">
    <location>
        <begin position="493"/>
        <end position="511"/>
    </location>
</feature>
<dbReference type="AlphaFoldDB" id="A0A3M8CQG0"/>
<feature type="transmembrane region" description="Helical" evidence="1">
    <location>
        <begin position="255"/>
        <end position="276"/>
    </location>
</feature>
<keyword evidence="1" id="KW-0812">Transmembrane</keyword>
<evidence type="ECO:0000313" key="2">
    <source>
        <dbReference type="EMBL" id="RNB77914.1"/>
    </source>
</evidence>
<evidence type="ECO:0000313" key="3">
    <source>
        <dbReference type="Proteomes" id="UP000281915"/>
    </source>
</evidence>
<reference evidence="2 3" key="1">
    <citation type="submission" date="2018-10" db="EMBL/GenBank/DDBJ databases">
        <title>Phylogenomics of Brevibacillus.</title>
        <authorList>
            <person name="Dunlap C."/>
        </authorList>
    </citation>
    <scope>NUCLEOTIDE SEQUENCE [LARGE SCALE GENOMIC DNA]</scope>
    <source>
        <strain evidence="2 3">JCM 15085</strain>
    </source>
</reference>
<accession>A0A3M8CQG0</accession>
<name>A0A3M8CQG0_9BACL</name>
<feature type="transmembrane region" description="Helical" evidence="1">
    <location>
        <begin position="115"/>
        <end position="139"/>
    </location>
</feature>
<gene>
    <name evidence="2" type="ORF">EDM58_12945</name>
</gene>
<feature type="transmembrane region" description="Helical" evidence="1">
    <location>
        <begin position="517"/>
        <end position="539"/>
    </location>
</feature>
<feature type="transmembrane region" description="Helical" evidence="1">
    <location>
        <begin position="30"/>
        <end position="52"/>
    </location>
</feature>
<feature type="transmembrane region" description="Helical" evidence="1">
    <location>
        <begin position="447"/>
        <end position="472"/>
    </location>
</feature>
<dbReference type="Pfam" id="PF16949">
    <property type="entry name" value="ABC_tran_2"/>
    <property type="match status" value="1"/>
</dbReference>
<protein>
    <submittedName>
        <fullName evidence="2">Uncharacterized protein</fullName>
    </submittedName>
</protein>
<proteinExistence type="predicted"/>
<dbReference type="Proteomes" id="UP000281915">
    <property type="component" value="Unassembled WGS sequence"/>
</dbReference>
<dbReference type="RefSeq" id="WP_122913707.1">
    <property type="nucleotide sequence ID" value="NZ_RHHT01000027.1"/>
</dbReference>
<keyword evidence="1" id="KW-1133">Transmembrane helix</keyword>
<feature type="transmembrane region" description="Helical" evidence="1">
    <location>
        <begin position="72"/>
        <end position="94"/>
    </location>
</feature>